<keyword evidence="2" id="KW-1185">Reference proteome</keyword>
<dbReference type="EMBL" id="LN906597">
    <property type="protein sequence ID" value="CUT17929.1"/>
    <property type="molecule type" value="Genomic_DNA"/>
</dbReference>
<dbReference type="RefSeq" id="WP_092490557.1">
    <property type="nucleotide sequence ID" value="NZ_LN906597.1"/>
</dbReference>
<accession>A0A0S4M2D8</accession>
<evidence type="ECO:0000313" key="1">
    <source>
        <dbReference type="EMBL" id="CUT17929.1"/>
    </source>
</evidence>
<proteinExistence type="predicted"/>
<dbReference type="Proteomes" id="UP000198651">
    <property type="component" value="Chromosome I"/>
</dbReference>
<organism evidence="1 2">
    <name type="scientific">Candidatus Ichthyocystis hellenicum</name>
    <dbReference type="NCBI Taxonomy" id="1561003"/>
    <lineage>
        <taxon>Bacteria</taxon>
        <taxon>Pseudomonadati</taxon>
        <taxon>Pseudomonadota</taxon>
        <taxon>Betaproteobacteria</taxon>
        <taxon>Burkholderiales</taxon>
        <taxon>Candidatus Ichthyocystis</taxon>
    </lineage>
</organism>
<evidence type="ECO:0000313" key="2">
    <source>
        <dbReference type="Proteomes" id="UP000198651"/>
    </source>
</evidence>
<reference evidence="2" key="1">
    <citation type="submission" date="2015-11" db="EMBL/GenBank/DDBJ databases">
        <authorList>
            <person name="Seth-Smith H.M.B."/>
        </authorList>
    </citation>
    <scope>NUCLEOTIDE SEQUENCE [LARGE SCALE GENOMIC DNA]</scope>
    <source>
        <strain evidence="2">2013Ark11</strain>
    </source>
</reference>
<name>A0A0S4M2D8_9BURK</name>
<protein>
    <submittedName>
        <fullName evidence="1">Uncharacterized protein</fullName>
    </submittedName>
</protein>
<sequence>MAVGSVCLQSDDEAEVVTNSDVFSSGTEKPQQAEYSQGSNIYYYDGYDCCGYDQNGYDCDGYDMNGFNKRGFDRDGFYIDGCCFDGEGYDKNGFNEDGFNREGESLSDILLKFFDLNVVD</sequence>
<dbReference type="AlphaFoldDB" id="A0A0S4M2D8"/>
<gene>
    <name evidence="1" type="ORF">Ark11_1116</name>
</gene>